<dbReference type="AlphaFoldDB" id="H6BSA9"/>
<dbReference type="HOGENOM" id="CLU_1845112_0_0_1"/>
<name>H6BSA9_EXODN</name>
<reference evidence="2" key="1">
    <citation type="submission" date="2011-07" db="EMBL/GenBank/DDBJ databases">
        <title>The Genome Sequence of Exophiala (Wangiella) dermatitidis NIH/UT8656.</title>
        <authorList>
            <consortium name="The Broad Institute Genome Sequencing Platform"/>
            <person name="Cuomo C."/>
            <person name="Wang Z."/>
            <person name="Hunicke-Smith S."/>
            <person name="Szanislo P.J."/>
            <person name="Earl A."/>
            <person name="Young S.K."/>
            <person name="Zeng Q."/>
            <person name="Gargeya S."/>
            <person name="Fitzgerald M."/>
            <person name="Haas B."/>
            <person name="Abouelleil A."/>
            <person name="Alvarado L."/>
            <person name="Arachchi H.M."/>
            <person name="Berlin A."/>
            <person name="Brown A."/>
            <person name="Chapman S.B."/>
            <person name="Chen Z."/>
            <person name="Dunbar C."/>
            <person name="Freedman E."/>
            <person name="Gearin G."/>
            <person name="Gellesch M."/>
            <person name="Goldberg J."/>
            <person name="Griggs A."/>
            <person name="Gujja S."/>
            <person name="Heiman D."/>
            <person name="Howarth C."/>
            <person name="Larson L."/>
            <person name="Lui A."/>
            <person name="MacDonald P.J.P."/>
            <person name="Montmayeur A."/>
            <person name="Murphy C."/>
            <person name="Neiman D."/>
            <person name="Pearson M."/>
            <person name="Priest M."/>
            <person name="Roberts A."/>
            <person name="Saif S."/>
            <person name="Shea T."/>
            <person name="Shenoy N."/>
            <person name="Sisk P."/>
            <person name="Stolte C."/>
            <person name="Sykes S."/>
            <person name="Wortman J."/>
            <person name="Nusbaum C."/>
            <person name="Birren B."/>
        </authorList>
    </citation>
    <scope>NUCLEOTIDE SEQUENCE</scope>
    <source>
        <strain evidence="2">NIH/UT8656</strain>
    </source>
</reference>
<organism evidence="2 3">
    <name type="scientific">Exophiala dermatitidis (strain ATCC 34100 / CBS 525.76 / NIH/UT8656)</name>
    <name type="common">Black yeast</name>
    <name type="synonym">Wangiella dermatitidis</name>
    <dbReference type="NCBI Taxonomy" id="858893"/>
    <lineage>
        <taxon>Eukaryota</taxon>
        <taxon>Fungi</taxon>
        <taxon>Dikarya</taxon>
        <taxon>Ascomycota</taxon>
        <taxon>Pezizomycotina</taxon>
        <taxon>Eurotiomycetes</taxon>
        <taxon>Chaetothyriomycetidae</taxon>
        <taxon>Chaetothyriales</taxon>
        <taxon>Herpotrichiellaceae</taxon>
        <taxon>Exophiala</taxon>
    </lineage>
</organism>
<protein>
    <submittedName>
        <fullName evidence="2">Uncharacterized protein</fullName>
    </submittedName>
</protein>
<dbReference type="VEuPathDB" id="FungiDB:HMPREF1120_02339"/>
<dbReference type="EMBL" id="JH226131">
    <property type="protein sequence ID" value="EHY54164.1"/>
    <property type="molecule type" value="Genomic_DNA"/>
</dbReference>
<dbReference type="GeneID" id="20306978"/>
<evidence type="ECO:0000313" key="3">
    <source>
        <dbReference type="Proteomes" id="UP000007304"/>
    </source>
</evidence>
<evidence type="ECO:0000256" key="1">
    <source>
        <dbReference type="SAM" id="MobiDB-lite"/>
    </source>
</evidence>
<gene>
    <name evidence="2" type="ORF">HMPREF1120_02339</name>
</gene>
<dbReference type="RefSeq" id="XP_009154625.1">
    <property type="nucleotide sequence ID" value="XM_009156377.1"/>
</dbReference>
<accession>H6BSA9</accession>
<sequence>MAQVSQGSKGTQYLRVTHWDFLSRDDITTIVHCAQPPLFFLSCQTYTRLESPLIPSSQVKQTTNRTIAVPVYYTRDFLFHYPPSCPISPKASGTYSPRSPRSSEGSLPPSLVSSGPPSIPSLACSKVSLIWPRVRLASS</sequence>
<proteinExistence type="predicted"/>
<evidence type="ECO:0000313" key="2">
    <source>
        <dbReference type="EMBL" id="EHY54164.1"/>
    </source>
</evidence>
<feature type="region of interest" description="Disordered" evidence="1">
    <location>
        <begin position="86"/>
        <end position="121"/>
    </location>
</feature>
<feature type="compositionally biased region" description="Low complexity" evidence="1">
    <location>
        <begin position="102"/>
        <end position="121"/>
    </location>
</feature>
<dbReference type="Proteomes" id="UP000007304">
    <property type="component" value="Unassembled WGS sequence"/>
</dbReference>
<feature type="compositionally biased region" description="Polar residues" evidence="1">
    <location>
        <begin position="91"/>
        <end position="100"/>
    </location>
</feature>
<keyword evidence="3" id="KW-1185">Reference proteome</keyword>
<dbReference type="InParanoid" id="H6BSA9"/>